<keyword evidence="11" id="KW-1185">Reference proteome</keyword>
<name>A0A498LHZ1_LABRO</name>
<comment type="function">
    <text evidence="1">Acts as a defensive agent. Recognizes blood group fucosylated oligosaccharides including A, B, H and Lewis B-type antigens. Does not recognize Lewis A antigen and has low affinity for monovalent haptens.</text>
</comment>
<keyword evidence="8" id="KW-0732">Signal</keyword>
<proteinExistence type="inferred from homology"/>
<accession>A0A498LHZ1</accession>
<feature type="chain" id="PRO_5019757428" evidence="8">
    <location>
        <begin position="19"/>
        <end position="110"/>
    </location>
</feature>
<evidence type="ECO:0000313" key="11">
    <source>
        <dbReference type="Proteomes" id="UP000290572"/>
    </source>
</evidence>
<dbReference type="STRING" id="84645.A0A498LHZ1"/>
<gene>
    <name evidence="10" type="ORF">ROHU_032122</name>
</gene>
<keyword evidence="7" id="KW-1015">Disulfide bond</keyword>
<protein>
    <submittedName>
        <fullName evidence="10">III-FBPL</fullName>
    </submittedName>
</protein>
<evidence type="ECO:0000256" key="6">
    <source>
        <dbReference type="ARBA" id="ARBA00022837"/>
    </source>
</evidence>
<dbReference type="GO" id="GO:0042806">
    <property type="term" value="F:fucose binding"/>
    <property type="evidence" value="ECO:0007669"/>
    <property type="project" value="UniProtKB-ARBA"/>
</dbReference>
<dbReference type="Proteomes" id="UP000290572">
    <property type="component" value="Unassembled WGS sequence"/>
</dbReference>
<dbReference type="Pfam" id="PF22633">
    <property type="entry name" value="F5_F8_type_C_2"/>
    <property type="match status" value="1"/>
</dbReference>
<dbReference type="PANTHER" id="PTHR45713">
    <property type="entry name" value="FTP DOMAIN-CONTAINING PROTEIN"/>
    <property type="match status" value="1"/>
</dbReference>
<evidence type="ECO:0000256" key="7">
    <source>
        <dbReference type="ARBA" id="ARBA00023157"/>
    </source>
</evidence>
<evidence type="ECO:0000259" key="9">
    <source>
        <dbReference type="SMART" id="SM00607"/>
    </source>
</evidence>
<keyword evidence="5" id="KW-0430">Lectin</keyword>
<keyword evidence="6" id="KW-0106">Calcium</keyword>
<dbReference type="InterPro" id="IPR006585">
    <property type="entry name" value="FTP1"/>
</dbReference>
<sequence length="110" mass="11920">MEVLVMLLLSLLPGLCDAVFAENLALGASAVQSSTYDLFGMANNAVDGKRSTDDTLCAHTAIQNDPWWRVDWTKAYQITRVTITNGGEQISGAEIRIGNEMTNDGNSNQL</sequence>
<dbReference type="GO" id="GO:0010185">
    <property type="term" value="P:regulation of cellular defense response"/>
    <property type="evidence" value="ECO:0007669"/>
    <property type="project" value="UniProtKB-ARBA"/>
</dbReference>
<feature type="domain" description="Fucolectin tachylectin-4 pentraxin-1" evidence="9">
    <location>
        <begin position="21"/>
        <end position="109"/>
    </location>
</feature>
<dbReference type="EMBL" id="QBIY01013337">
    <property type="protein sequence ID" value="RXN07820.1"/>
    <property type="molecule type" value="Genomic_DNA"/>
</dbReference>
<dbReference type="InterPro" id="IPR051941">
    <property type="entry name" value="BG_Antigen-Binding_Lectin"/>
</dbReference>
<dbReference type="SUPFAM" id="SSF49785">
    <property type="entry name" value="Galactose-binding domain-like"/>
    <property type="match status" value="1"/>
</dbReference>
<comment type="caution">
    <text evidence="10">The sequence shown here is derived from an EMBL/GenBank/DDBJ whole genome shotgun (WGS) entry which is preliminary data.</text>
</comment>
<organism evidence="10 11">
    <name type="scientific">Labeo rohita</name>
    <name type="common">Indian major carp</name>
    <name type="synonym">Cyprinus rohita</name>
    <dbReference type="NCBI Taxonomy" id="84645"/>
    <lineage>
        <taxon>Eukaryota</taxon>
        <taxon>Metazoa</taxon>
        <taxon>Chordata</taxon>
        <taxon>Craniata</taxon>
        <taxon>Vertebrata</taxon>
        <taxon>Euteleostomi</taxon>
        <taxon>Actinopterygii</taxon>
        <taxon>Neopterygii</taxon>
        <taxon>Teleostei</taxon>
        <taxon>Ostariophysi</taxon>
        <taxon>Cypriniformes</taxon>
        <taxon>Cyprinidae</taxon>
        <taxon>Labeoninae</taxon>
        <taxon>Labeonini</taxon>
        <taxon>Labeo</taxon>
    </lineage>
</organism>
<comment type="similarity">
    <text evidence="2">Belongs to the fucolectin family.</text>
</comment>
<dbReference type="Gene3D" id="2.60.120.260">
    <property type="entry name" value="Galactose-binding domain-like"/>
    <property type="match status" value="1"/>
</dbReference>
<evidence type="ECO:0000256" key="8">
    <source>
        <dbReference type="SAM" id="SignalP"/>
    </source>
</evidence>
<evidence type="ECO:0000313" key="10">
    <source>
        <dbReference type="EMBL" id="RXN07820.1"/>
    </source>
</evidence>
<evidence type="ECO:0000256" key="5">
    <source>
        <dbReference type="ARBA" id="ARBA00022734"/>
    </source>
</evidence>
<evidence type="ECO:0000256" key="4">
    <source>
        <dbReference type="ARBA" id="ARBA00022723"/>
    </source>
</evidence>
<evidence type="ECO:0000256" key="2">
    <source>
        <dbReference type="ARBA" id="ARBA00010147"/>
    </source>
</evidence>
<evidence type="ECO:0000256" key="1">
    <source>
        <dbReference type="ARBA" id="ARBA00002219"/>
    </source>
</evidence>
<keyword evidence="4" id="KW-0479">Metal-binding</keyword>
<comment type="subunit">
    <text evidence="3">Homotrimer.</text>
</comment>
<dbReference type="GO" id="GO:0001868">
    <property type="term" value="P:regulation of complement activation, lectin pathway"/>
    <property type="evidence" value="ECO:0007669"/>
    <property type="project" value="UniProtKB-ARBA"/>
</dbReference>
<reference evidence="10" key="1">
    <citation type="submission" date="2018-03" db="EMBL/GenBank/DDBJ databases">
        <title>Draft genome sequence of Rohu Carp (Labeo rohita).</title>
        <authorList>
            <person name="Das P."/>
            <person name="Kushwaha B."/>
            <person name="Joshi C.G."/>
            <person name="Kumar D."/>
            <person name="Nagpure N.S."/>
            <person name="Sahoo L."/>
            <person name="Das S.P."/>
            <person name="Bit A."/>
            <person name="Patnaik S."/>
            <person name="Meher P.K."/>
            <person name="Jayasankar P."/>
            <person name="Koringa P.G."/>
            <person name="Patel N.V."/>
            <person name="Hinsu A.T."/>
            <person name="Kumar R."/>
            <person name="Pandey M."/>
            <person name="Agarwal S."/>
            <person name="Srivastava S."/>
            <person name="Singh M."/>
            <person name="Iquebal M.A."/>
            <person name="Jaiswal S."/>
            <person name="Angadi U.B."/>
            <person name="Kumar N."/>
            <person name="Raza M."/>
            <person name="Shah T.M."/>
            <person name="Rai A."/>
            <person name="Jena J.K."/>
        </authorList>
    </citation>
    <scope>NUCLEOTIDE SEQUENCE [LARGE SCALE GENOMIC DNA]</scope>
    <source>
        <strain evidence="10">DASCIFA01</strain>
        <tissue evidence="10">Testis</tissue>
    </source>
</reference>
<dbReference type="SMART" id="SM00607">
    <property type="entry name" value="FTP"/>
    <property type="match status" value="1"/>
</dbReference>
<dbReference type="GO" id="GO:0046872">
    <property type="term" value="F:metal ion binding"/>
    <property type="evidence" value="ECO:0007669"/>
    <property type="project" value="UniProtKB-KW"/>
</dbReference>
<feature type="signal peptide" evidence="8">
    <location>
        <begin position="1"/>
        <end position="18"/>
    </location>
</feature>
<dbReference type="PANTHER" id="PTHR45713:SF11">
    <property type="entry name" value="FUCOLECTIN TACHYLECTIN-4 PENTRAXIN-1 DOMAIN-CONTAINING PROTEIN"/>
    <property type="match status" value="1"/>
</dbReference>
<dbReference type="AlphaFoldDB" id="A0A498LHZ1"/>
<evidence type="ECO:0000256" key="3">
    <source>
        <dbReference type="ARBA" id="ARBA00011233"/>
    </source>
</evidence>
<dbReference type="InterPro" id="IPR008979">
    <property type="entry name" value="Galactose-bd-like_sf"/>
</dbReference>